<dbReference type="EMBL" id="JOKD01000056">
    <property type="protein sequence ID" value="KGE77053.1"/>
    <property type="molecule type" value="Genomic_DNA"/>
</dbReference>
<feature type="active site" description="Nucleophile" evidence="4">
    <location>
        <position position="99"/>
    </location>
</feature>
<comment type="function">
    <text evidence="4">Responsible for synthesis of pseudouridine from uracil-13 in transfer RNAs.</text>
</comment>
<evidence type="ECO:0000256" key="3">
    <source>
        <dbReference type="ARBA" id="ARBA00023235"/>
    </source>
</evidence>
<dbReference type="Gene3D" id="3.30.2350.20">
    <property type="entry name" value="TruD, catalytic domain"/>
    <property type="match status" value="1"/>
</dbReference>
<name>A0ABR4WQP8_9GAMM</name>
<evidence type="ECO:0000256" key="5">
    <source>
        <dbReference type="SAM" id="MobiDB-lite"/>
    </source>
</evidence>
<dbReference type="Pfam" id="PF01142">
    <property type="entry name" value="TruD"/>
    <property type="match status" value="2"/>
</dbReference>
<evidence type="ECO:0000256" key="4">
    <source>
        <dbReference type="HAMAP-Rule" id="MF_01082"/>
    </source>
</evidence>
<dbReference type="EC" id="5.4.99.27" evidence="4"/>
<dbReference type="InterPro" id="IPR020103">
    <property type="entry name" value="PsdUridine_synth_cat_dom_sf"/>
</dbReference>
<evidence type="ECO:0000259" key="6">
    <source>
        <dbReference type="PROSITE" id="PS50984"/>
    </source>
</evidence>
<evidence type="ECO:0000313" key="7">
    <source>
        <dbReference type="EMBL" id="KGE77053.1"/>
    </source>
</evidence>
<dbReference type="InterPro" id="IPR001656">
    <property type="entry name" value="PsdUridine_synth_TruD"/>
</dbReference>
<dbReference type="Proteomes" id="UP000029721">
    <property type="component" value="Unassembled WGS sequence"/>
</dbReference>
<dbReference type="HAMAP" id="MF_01082">
    <property type="entry name" value="TruD"/>
    <property type="match status" value="1"/>
</dbReference>
<dbReference type="PANTHER" id="PTHR47811:SF1">
    <property type="entry name" value="TRNA PSEUDOURIDINE SYNTHASE D"/>
    <property type="match status" value="1"/>
</dbReference>
<proteinExistence type="inferred from homology"/>
<comment type="catalytic activity">
    <reaction evidence="4">
        <text>uridine(13) in tRNA = pseudouridine(13) in tRNA</text>
        <dbReference type="Rhea" id="RHEA:42540"/>
        <dbReference type="Rhea" id="RHEA-COMP:10105"/>
        <dbReference type="Rhea" id="RHEA-COMP:10106"/>
        <dbReference type="ChEBI" id="CHEBI:65314"/>
        <dbReference type="ChEBI" id="CHEBI:65315"/>
        <dbReference type="EC" id="5.4.99.27"/>
    </reaction>
</comment>
<comment type="caution">
    <text evidence="7">The sequence shown here is derived from an EMBL/GenBank/DDBJ whole genome shotgun (WGS) entry which is preliminary data.</text>
</comment>
<dbReference type="InterPro" id="IPR050170">
    <property type="entry name" value="TruD_pseudoU_synthase"/>
</dbReference>
<evidence type="ECO:0000256" key="1">
    <source>
        <dbReference type="ARBA" id="ARBA00007953"/>
    </source>
</evidence>
<keyword evidence="2 4" id="KW-0819">tRNA processing</keyword>
<dbReference type="InterPro" id="IPR011760">
    <property type="entry name" value="PsdUridine_synth_TruD_insert"/>
</dbReference>
<gene>
    <name evidence="4" type="primary">truD</name>
    <name evidence="7" type="ORF">FP66_12735</name>
</gene>
<dbReference type="CDD" id="cd02575">
    <property type="entry name" value="PseudoU_synth_EcTruD"/>
    <property type="match status" value="1"/>
</dbReference>
<keyword evidence="3 4" id="KW-0413">Isomerase</keyword>
<feature type="domain" description="TRUD" evidence="6">
    <location>
        <begin position="177"/>
        <end position="323"/>
    </location>
</feature>
<accession>A0ABR4WQP8</accession>
<dbReference type="InterPro" id="IPR043165">
    <property type="entry name" value="TruD_insert_sf"/>
</dbReference>
<feature type="region of interest" description="Disordered" evidence="5">
    <location>
        <begin position="1"/>
        <end position="20"/>
    </location>
</feature>
<dbReference type="PROSITE" id="PS50984">
    <property type="entry name" value="TRUD"/>
    <property type="match status" value="1"/>
</dbReference>
<keyword evidence="8" id="KW-1185">Reference proteome</keyword>
<organism evidence="7 8">
    <name type="scientific">Halomonas salina</name>
    <dbReference type="NCBI Taxonomy" id="42565"/>
    <lineage>
        <taxon>Bacteria</taxon>
        <taxon>Pseudomonadati</taxon>
        <taxon>Pseudomonadota</taxon>
        <taxon>Gammaproteobacteria</taxon>
        <taxon>Oceanospirillales</taxon>
        <taxon>Halomonadaceae</taxon>
        <taxon>Halomonas</taxon>
    </lineage>
</organism>
<dbReference type="SUPFAM" id="SSF55120">
    <property type="entry name" value="Pseudouridine synthase"/>
    <property type="match status" value="1"/>
</dbReference>
<dbReference type="RefSeq" id="WP_052052577.1">
    <property type="nucleotide sequence ID" value="NZ_JOKD01000056.1"/>
</dbReference>
<comment type="similarity">
    <text evidence="1 4">Belongs to the pseudouridine synthase TruD family.</text>
</comment>
<feature type="region of interest" description="Disordered" evidence="5">
    <location>
        <begin position="362"/>
        <end position="384"/>
    </location>
</feature>
<dbReference type="InterPro" id="IPR042214">
    <property type="entry name" value="TruD_catalytic"/>
</dbReference>
<dbReference type="PANTHER" id="PTHR47811">
    <property type="entry name" value="TRNA PSEUDOURIDINE SYNTHASE D"/>
    <property type="match status" value="1"/>
</dbReference>
<dbReference type="PROSITE" id="PS01268">
    <property type="entry name" value="UPF0024"/>
    <property type="match status" value="1"/>
</dbReference>
<dbReference type="InterPro" id="IPR020119">
    <property type="entry name" value="PsdUridine_synth_TruD_CS"/>
</dbReference>
<evidence type="ECO:0000256" key="2">
    <source>
        <dbReference type="ARBA" id="ARBA00022694"/>
    </source>
</evidence>
<evidence type="ECO:0000313" key="8">
    <source>
        <dbReference type="Proteomes" id="UP000029721"/>
    </source>
</evidence>
<sequence length="384" mass="42290">MSEATPEATSERPQAPIAWPPSWPRVLDAHFGAPRPGGYRATPEDFQVEEQLGFEPEGQGEHLWLWIEKRDLTTAMVARRLAKACEVTQRDVGYAGMKDRHAVTRQWFSVHLPGREAPDDLEARLVDLPLTLLEATRHPRKLKRGVHAANRFRLRVTGEALEDPHLAERWAWLCHHGAANYFGPQRFGPDGRNIHRAAGVLARGWRKRDDREGMLLSAARSYLFNELLAARIAEGSWATPLPGEAVILDGSSSQFVAETVDDSLVARAERLDLHPSGVLWGQGRSVAQGDALTREEALAEAHPALCDGLVRAGVKTARRPLRLRLAAPRLAPGEGEAWFSFTLPRGAFATAVLRELIAHPTLSFHPPRQGPEQGAADASTAAVQ</sequence>
<protein>
    <recommendedName>
        <fullName evidence="4">tRNA pseudouridine synthase D</fullName>
        <ecNumber evidence="4">5.4.99.27</ecNumber>
    </recommendedName>
    <alternativeName>
        <fullName evidence="4">tRNA pseudouridine(13) synthase</fullName>
    </alternativeName>
    <alternativeName>
        <fullName evidence="4">tRNA pseudouridylate synthase D</fullName>
    </alternativeName>
    <alternativeName>
        <fullName evidence="4">tRNA-uridine isomerase D</fullName>
    </alternativeName>
</protein>
<dbReference type="Gene3D" id="3.30.2340.10">
    <property type="entry name" value="TruD, insertion domain"/>
    <property type="match status" value="1"/>
</dbReference>
<reference evidence="7 8" key="1">
    <citation type="submission" date="2014-06" db="EMBL/GenBank/DDBJ databases">
        <title>Draft genome sequence of an extremely salt tolerant bacteria Halomonas salina/CIFRI 1.</title>
        <authorList>
            <person name="Behera B.D."/>
            <person name="Meena D.K."/>
            <person name="Das P."/>
            <person name="Maharana J."/>
            <person name="Paria P."/>
            <person name="Sharma A.P."/>
            <person name="Shamsudheen K.V."/>
            <person name="Rijit J."/>
            <person name="Dixit V."/>
            <person name="Verma A."/>
            <person name="Scaria V."/>
            <person name="Sivasubbu S."/>
        </authorList>
    </citation>
    <scope>NUCLEOTIDE SEQUENCE [LARGE SCALE GENOMIC DNA]</scope>
    <source>
        <strain evidence="7 8">CIFRI 1</strain>
    </source>
</reference>